<accession>A0A9X3KDV8</accession>
<dbReference type="Pfam" id="PF01812">
    <property type="entry name" value="5-FTHF_cyc-lig"/>
    <property type="match status" value="1"/>
</dbReference>
<evidence type="ECO:0000256" key="2">
    <source>
        <dbReference type="ARBA" id="ARBA00022741"/>
    </source>
</evidence>
<dbReference type="InterPro" id="IPR002698">
    <property type="entry name" value="FTHF_cligase"/>
</dbReference>
<dbReference type="PANTHER" id="PTHR23407">
    <property type="entry name" value="ATPASE INHIBITOR/5-FORMYLTETRAHYDROFOLATE CYCLO-LIGASE"/>
    <property type="match status" value="1"/>
</dbReference>
<keyword evidence="5" id="KW-0479">Metal-binding</keyword>
<dbReference type="EMBL" id="JAPZLT010000003">
    <property type="protein sequence ID" value="MCZ7909316.1"/>
    <property type="molecule type" value="Genomic_DNA"/>
</dbReference>
<feature type="binding site" evidence="4">
    <location>
        <begin position="133"/>
        <end position="141"/>
    </location>
    <ligand>
        <name>ATP</name>
        <dbReference type="ChEBI" id="CHEBI:30616"/>
    </ligand>
</feature>
<evidence type="ECO:0000256" key="5">
    <source>
        <dbReference type="RuleBase" id="RU361279"/>
    </source>
</evidence>
<sequence>MPGDVAKKARLRGERLAARDALTLAERQQKSQSITAHGASSIPFATGTVISGFMPIRSEADTRPLMEALRTRGGRLVLPVVLDRETIVFRAFETDTPLVKTGFGTTGPGEDAEVLDPDILLVPLSVFDGKGQRVGYGAGHYDRAIARLHARGRQPVLIGVAFDCQEVPSVPAEPHDVSLHAILTESGLRWFSAPLSIADSGQKAL</sequence>
<dbReference type="InterPro" id="IPR037171">
    <property type="entry name" value="NagB/RpiA_transferase-like"/>
</dbReference>
<feature type="binding site" evidence="4">
    <location>
        <position position="59"/>
    </location>
    <ligand>
        <name>substrate</name>
    </ligand>
</feature>
<feature type="binding site" evidence="4">
    <location>
        <begin position="8"/>
        <end position="12"/>
    </location>
    <ligand>
        <name>ATP</name>
        <dbReference type="ChEBI" id="CHEBI:30616"/>
    </ligand>
</feature>
<gene>
    <name evidence="6" type="ORF">O9X94_08350</name>
</gene>
<dbReference type="GO" id="GO:0035999">
    <property type="term" value="P:tetrahydrofolate interconversion"/>
    <property type="evidence" value="ECO:0007669"/>
    <property type="project" value="TreeGrafter"/>
</dbReference>
<dbReference type="RefSeq" id="WP_269831106.1">
    <property type="nucleotide sequence ID" value="NZ_JAPZLT010000003.1"/>
</dbReference>
<evidence type="ECO:0000313" key="6">
    <source>
        <dbReference type="EMBL" id="MCZ7909316.1"/>
    </source>
</evidence>
<organism evidence="6 7">
    <name type="scientific">Agrobacterium leguminum</name>
    <dbReference type="NCBI Taxonomy" id="2792015"/>
    <lineage>
        <taxon>Bacteria</taxon>
        <taxon>Pseudomonadati</taxon>
        <taxon>Pseudomonadota</taxon>
        <taxon>Alphaproteobacteria</taxon>
        <taxon>Hyphomicrobiales</taxon>
        <taxon>Rhizobiaceae</taxon>
        <taxon>Rhizobium/Agrobacterium group</taxon>
        <taxon>Agrobacterium</taxon>
    </lineage>
</organism>
<protein>
    <recommendedName>
        <fullName evidence="5">5-formyltetrahydrofolate cyclo-ligase</fullName>
        <ecNumber evidence="5">6.3.3.2</ecNumber>
    </recommendedName>
</protein>
<proteinExistence type="inferred from homology"/>
<name>A0A9X3KDV8_9HYPH</name>
<evidence type="ECO:0000256" key="3">
    <source>
        <dbReference type="ARBA" id="ARBA00022840"/>
    </source>
</evidence>
<keyword evidence="2 4" id="KW-0547">Nucleotide-binding</keyword>
<keyword evidence="6" id="KW-0436">Ligase</keyword>
<comment type="caution">
    <text evidence="6">The sequence shown here is derived from an EMBL/GenBank/DDBJ whole genome shotgun (WGS) entry which is preliminary data.</text>
</comment>
<comment type="catalytic activity">
    <reaction evidence="5">
        <text>(6S)-5-formyl-5,6,7,8-tetrahydrofolate + ATP = (6R)-5,10-methenyltetrahydrofolate + ADP + phosphate</text>
        <dbReference type="Rhea" id="RHEA:10488"/>
        <dbReference type="ChEBI" id="CHEBI:30616"/>
        <dbReference type="ChEBI" id="CHEBI:43474"/>
        <dbReference type="ChEBI" id="CHEBI:57455"/>
        <dbReference type="ChEBI" id="CHEBI:57457"/>
        <dbReference type="ChEBI" id="CHEBI:456216"/>
        <dbReference type="EC" id="6.3.3.2"/>
    </reaction>
</comment>
<keyword evidence="5" id="KW-0460">Magnesium</keyword>
<feature type="binding site" evidence="4">
    <location>
        <position position="54"/>
    </location>
    <ligand>
        <name>substrate</name>
    </ligand>
</feature>
<dbReference type="Proteomes" id="UP001151309">
    <property type="component" value="Unassembled WGS sequence"/>
</dbReference>
<dbReference type="SUPFAM" id="SSF100950">
    <property type="entry name" value="NagB/RpiA/CoA transferase-like"/>
    <property type="match status" value="1"/>
</dbReference>
<dbReference type="EC" id="6.3.3.2" evidence="5"/>
<keyword evidence="7" id="KW-1185">Reference proteome</keyword>
<dbReference type="Gene3D" id="3.40.50.10420">
    <property type="entry name" value="NagB/RpiA/CoA transferase-like"/>
    <property type="match status" value="1"/>
</dbReference>
<dbReference type="InterPro" id="IPR024185">
    <property type="entry name" value="FTHF_cligase-like_sf"/>
</dbReference>
<dbReference type="PANTHER" id="PTHR23407:SF1">
    <property type="entry name" value="5-FORMYLTETRAHYDROFOLATE CYCLO-LIGASE"/>
    <property type="match status" value="1"/>
</dbReference>
<evidence type="ECO:0000256" key="4">
    <source>
        <dbReference type="PIRSR" id="PIRSR006806-1"/>
    </source>
</evidence>
<keyword evidence="3 4" id="KW-0067">ATP-binding</keyword>
<dbReference type="GO" id="GO:0005524">
    <property type="term" value="F:ATP binding"/>
    <property type="evidence" value="ECO:0007669"/>
    <property type="project" value="UniProtKB-KW"/>
</dbReference>
<dbReference type="PIRSF" id="PIRSF006806">
    <property type="entry name" value="FTHF_cligase"/>
    <property type="match status" value="1"/>
</dbReference>
<evidence type="ECO:0000256" key="1">
    <source>
        <dbReference type="ARBA" id="ARBA00010638"/>
    </source>
</evidence>
<dbReference type="GO" id="GO:0030272">
    <property type="term" value="F:5-formyltetrahydrofolate cyclo-ligase activity"/>
    <property type="evidence" value="ECO:0007669"/>
    <property type="project" value="UniProtKB-EC"/>
</dbReference>
<comment type="similarity">
    <text evidence="1 5">Belongs to the 5-formyltetrahydrofolate cyclo-ligase family.</text>
</comment>
<dbReference type="GO" id="GO:0046872">
    <property type="term" value="F:metal ion binding"/>
    <property type="evidence" value="ECO:0007669"/>
    <property type="project" value="UniProtKB-KW"/>
</dbReference>
<dbReference type="AlphaFoldDB" id="A0A9X3KDV8"/>
<dbReference type="GO" id="GO:0009396">
    <property type="term" value="P:folic acid-containing compound biosynthetic process"/>
    <property type="evidence" value="ECO:0007669"/>
    <property type="project" value="TreeGrafter"/>
</dbReference>
<dbReference type="NCBIfam" id="TIGR02727">
    <property type="entry name" value="MTHFS_bact"/>
    <property type="match status" value="1"/>
</dbReference>
<evidence type="ECO:0000313" key="7">
    <source>
        <dbReference type="Proteomes" id="UP001151309"/>
    </source>
</evidence>
<comment type="cofactor">
    <cofactor evidence="5">
        <name>Mg(2+)</name>
        <dbReference type="ChEBI" id="CHEBI:18420"/>
    </cofactor>
</comment>
<reference evidence="6" key="1">
    <citation type="submission" date="2022-12" db="EMBL/GenBank/DDBJ databases">
        <title>Draft genome sequences of 22 rhizogenic Agrobacterium biovar 1 strains, the causative agent of hairy root disease.</title>
        <authorList>
            <person name="Kim N."/>
            <person name="Vargas P."/>
            <person name="Rediers H."/>
        </authorList>
    </citation>
    <scope>NUCLEOTIDE SEQUENCE</scope>
    <source>
        <strain evidence="6">ST07.17.026</strain>
    </source>
</reference>